<evidence type="ECO:0000256" key="3">
    <source>
        <dbReference type="ARBA" id="ARBA00022679"/>
    </source>
</evidence>
<evidence type="ECO:0000313" key="12">
    <source>
        <dbReference type="EMBL" id="KKW67088.1"/>
    </source>
</evidence>
<accession>A0A0U1PX25</accession>
<dbReference type="GO" id="GO:0006629">
    <property type="term" value="P:lipid metabolic process"/>
    <property type="evidence" value="ECO:0007669"/>
    <property type="project" value="UniProtKB-KW"/>
</dbReference>
<dbReference type="InterPro" id="IPR045746">
    <property type="entry name" value="ACT14924-like_Acyltransf_dom"/>
</dbReference>
<organism evidence="12 13">
    <name type="scientific">Lampropedia cohaerens</name>
    <dbReference type="NCBI Taxonomy" id="1610491"/>
    <lineage>
        <taxon>Bacteria</taxon>
        <taxon>Pseudomonadati</taxon>
        <taxon>Pseudomonadota</taxon>
        <taxon>Betaproteobacteria</taxon>
        <taxon>Burkholderiales</taxon>
        <taxon>Comamonadaceae</taxon>
        <taxon>Lampropedia</taxon>
    </lineage>
</organism>
<evidence type="ECO:0000256" key="1">
    <source>
        <dbReference type="ARBA" id="ARBA00005189"/>
    </source>
</evidence>
<comment type="pathway">
    <text evidence="1">Lipid metabolism.</text>
</comment>
<dbReference type="PANTHER" id="PTHR37323:SF1">
    <property type="entry name" value="L-ORNITHINE N(ALPHA)-ACYLTRANSFERASE"/>
    <property type="match status" value="1"/>
</dbReference>
<keyword evidence="3 12" id="KW-0808">Transferase</keyword>
<dbReference type="GO" id="GO:0043810">
    <property type="term" value="F:ornithine-acyl [acyl carrier protein] N-acyltransferase activity"/>
    <property type="evidence" value="ECO:0007669"/>
    <property type="project" value="UniProtKB-EC"/>
</dbReference>
<keyword evidence="4" id="KW-0443">Lipid metabolism</keyword>
<evidence type="ECO:0000256" key="6">
    <source>
        <dbReference type="ARBA" id="ARBA00038095"/>
    </source>
</evidence>
<keyword evidence="2" id="KW-0444">Lipid biosynthesis</keyword>
<dbReference type="InterPro" id="IPR052351">
    <property type="entry name" value="Ornithine_N-alpha-AT"/>
</dbReference>
<protein>
    <recommendedName>
        <fullName evidence="8">L-ornithine N(alpha)-acyltransferase</fullName>
        <ecNumber evidence="7">2.3.2.30</ecNumber>
    </recommendedName>
</protein>
<sequence length="598" mass="67410">MFSVDHVLQSRFPQLSQRSPRAYGTLLTLLRFVFRESEFESFAQRYPHLRGFDFVEQVLDHFGFATAVTDRDRERIPAWGRVVIIANHPIGSLDGLALLKMVGQVRRDVRVVANDMLQHLAPLQQLLLPVNNMGGSTAHEHLRAIDAHLQANGAVIIFPAGEVSRISPKGVRDGRWNAGFLRFARRAQAPILPICIEAHNSVFFYALSMLAKPLSTLWLVREMFKHANDTVQVRIGLPIPFAQYRTLPGTLPDQVKLFKHHVYRVGKGRSAAPFRSMPESVAHPEARQALREALRQCELLGTTREGLHIRLFQYEQDSCILRELGRLREISFRAVGEGTGRKRDIDHFDALYEHLVLWDDEALEIVGAYRLRRIAQEQEQEQERAAAAPAGAAATVRHLSAALYSSTLFEYHEQALPVLQQGLELGRSFVQPRYWRQNGLDLLWRGIGAYLQRHPQLRYLLGPVTLSAQFPPWAQSALIGFYRHHWPAQTPLATARVPYQPPQDVCPVDWAATDSRSGLQQLKLQLAQAGLAIPPLFKQYSEVSEPGGTQFVAFGRDAAFGNCIDALVVVDLHRLKASRRKRYLGDDADDRAASAHTA</sequence>
<name>A0A0U1PX25_9BURK</name>
<evidence type="ECO:0000313" key="13">
    <source>
        <dbReference type="Proteomes" id="UP000050580"/>
    </source>
</evidence>
<dbReference type="SMART" id="SM00563">
    <property type="entry name" value="PlsC"/>
    <property type="match status" value="1"/>
</dbReference>
<dbReference type="Gene3D" id="3.40.630.30">
    <property type="match status" value="1"/>
</dbReference>
<dbReference type="EMBL" id="LBNQ01000037">
    <property type="protein sequence ID" value="KKW67088.1"/>
    <property type="molecule type" value="Genomic_DNA"/>
</dbReference>
<evidence type="ECO:0000256" key="9">
    <source>
        <dbReference type="ARBA" id="ARBA00045724"/>
    </source>
</evidence>
<comment type="caution">
    <text evidence="12">The sequence shown here is derived from an EMBL/GenBank/DDBJ whole genome shotgun (WGS) entry which is preliminary data.</text>
</comment>
<evidence type="ECO:0000256" key="10">
    <source>
        <dbReference type="ARBA" id="ARBA00047785"/>
    </source>
</evidence>
<evidence type="ECO:0000256" key="4">
    <source>
        <dbReference type="ARBA" id="ARBA00023098"/>
    </source>
</evidence>
<evidence type="ECO:0000256" key="8">
    <source>
        <dbReference type="ARBA" id="ARBA00039866"/>
    </source>
</evidence>
<dbReference type="RefSeq" id="WP_046742492.1">
    <property type="nucleotide sequence ID" value="NZ_LBNQ01000037.1"/>
</dbReference>
<keyword evidence="13" id="KW-1185">Reference proteome</keyword>
<dbReference type="AlphaFoldDB" id="A0A0U1PX25"/>
<evidence type="ECO:0000256" key="5">
    <source>
        <dbReference type="ARBA" id="ARBA00023315"/>
    </source>
</evidence>
<evidence type="ECO:0000256" key="2">
    <source>
        <dbReference type="ARBA" id="ARBA00022516"/>
    </source>
</evidence>
<proteinExistence type="inferred from homology"/>
<comment type="catalytic activity">
    <reaction evidence="10">
        <text>a (3R)-hydroxyacyl-[ACP] + L-ornithine = a lyso-ornithine lipid + holo-[ACP] + H(+)</text>
        <dbReference type="Rhea" id="RHEA:20633"/>
        <dbReference type="Rhea" id="RHEA-COMP:9685"/>
        <dbReference type="Rhea" id="RHEA-COMP:9945"/>
        <dbReference type="ChEBI" id="CHEBI:15378"/>
        <dbReference type="ChEBI" id="CHEBI:46911"/>
        <dbReference type="ChEBI" id="CHEBI:64479"/>
        <dbReference type="ChEBI" id="CHEBI:78827"/>
        <dbReference type="ChEBI" id="CHEBI:138482"/>
        <dbReference type="EC" id="2.3.2.30"/>
    </reaction>
    <physiologicalReaction direction="left-to-right" evidence="10">
        <dbReference type="Rhea" id="RHEA:20634"/>
    </physiologicalReaction>
</comment>
<keyword evidence="5 12" id="KW-0012">Acyltransferase</keyword>
<dbReference type="Pfam" id="PF13444">
    <property type="entry name" value="Acetyltransf_5"/>
    <property type="match status" value="1"/>
</dbReference>
<dbReference type="PATRIC" id="fig|1610491.3.peg.2594"/>
<dbReference type="SUPFAM" id="SSF69593">
    <property type="entry name" value="Glycerol-3-phosphate (1)-acyltransferase"/>
    <property type="match status" value="1"/>
</dbReference>
<dbReference type="SUPFAM" id="SSF55729">
    <property type="entry name" value="Acyl-CoA N-acyltransferases (Nat)"/>
    <property type="match status" value="1"/>
</dbReference>
<dbReference type="STRING" id="1610491.AAV94_12200"/>
<evidence type="ECO:0000259" key="11">
    <source>
        <dbReference type="SMART" id="SM00563"/>
    </source>
</evidence>
<dbReference type="Pfam" id="PF19576">
    <property type="entry name" value="Acyltransf_2"/>
    <property type="match status" value="1"/>
</dbReference>
<comment type="similarity">
    <text evidence="6">Belongs to the acetyltransferase family. OlsB subfamily.</text>
</comment>
<dbReference type="Proteomes" id="UP000050580">
    <property type="component" value="Unassembled WGS sequence"/>
</dbReference>
<gene>
    <name evidence="12" type="ORF">AAV94_12200</name>
</gene>
<evidence type="ECO:0000256" key="7">
    <source>
        <dbReference type="ARBA" id="ARBA00039058"/>
    </source>
</evidence>
<dbReference type="InterPro" id="IPR002123">
    <property type="entry name" value="Plipid/glycerol_acylTrfase"/>
</dbReference>
<feature type="domain" description="Phospholipid/glycerol acyltransferase" evidence="11">
    <location>
        <begin position="82"/>
        <end position="199"/>
    </location>
</feature>
<comment type="function">
    <text evidence="9">Catalyzes the first step in the biosynthesis of ornithine lipids, which are phosphorus-free membrane lipids. Catalyzes the 3-hydroxyacyl-acyl carrier protein-dependent acylation of ornithine to form lyso-ornithine lipid (LOL).</text>
</comment>
<dbReference type="OrthoDB" id="9787072at2"/>
<dbReference type="PANTHER" id="PTHR37323">
    <property type="entry name" value="GCN5-RELATED N-ACETYLTRANSFERASE"/>
    <property type="match status" value="1"/>
</dbReference>
<dbReference type="InterPro" id="IPR016181">
    <property type="entry name" value="Acyl_CoA_acyltransferase"/>
</dbReference>
<dbReference type="EC" id="2.3.2.30" evidence="7"/>
<reference evidence="12 13" key="1">
    <citation type="submission" date="2015-05" db="EMBL/GenBank/DDBJ databases">
        <title>Draft genome sequence of Lampropedia sp. CT6, isolated from the microbial mat of a hot water spring, located at Manikaran, India.</title>
        <authorList>
            <person name="Tripathi C."/>
            <person name="Rani P."/>
            <person name="Mahato N.K."/>
            <person name="Lal R."/>
        </authorList>
    </citation>
    <scope>NUCLEOTIDE SEQUENCE [LARGE SCALE GENOMIC DNA]</scope>
    <source>
        <strain evidence="12 13">CT6</strain>
    </source>
</reference>